<gene>
    <name evidence="1" type="ORF">A3Q56_00046</name>
</gene>
<dbReference type="Proteomes" id="UP000078046">
    <property type="component" value="Unassembled WGS sequence"/>
</dbReference>
<sequence>MVALIKQEYRKCLVIDLFFEDILKKINEGVENEDSSNCINLMNETEINPANLNDFFEEVFPNTYLVHCMAHTLDLCVFIYSNFIK</sequence>
<protein>
    <submittedName>
        <fullName evidence="1">Uncharacterized protein</fullName>
    </submittedName>
</protein>
<dbReference type="AlphaFoldDB" id="A0A177BCZ2"/>
<proteinExistence type="predicted"/>
<evidence type="ECO:0000313" key="1">
    <source>
        <dbReference type="EMBL" id="OAF72167.1"/>
    </source>
</evidence>
<dbReference type="EMBL" id="LWCA01000002">
    <property type="protein sequence ID" value="OAF72167.1"/>
    <property type="molecule type" value="Genomic_DNA"/>
</dbReference>
<organism evidence="1 2">
    <name type="scientific">Intoshia linei</name>
    <dbReference type="NCBI Taxonomy" id="1819745"/>
    <lineage>
        <taxon>Eukaryota</taxon>
        <taxon>Metazoa</taxon>
        <taxon>Spiralia</taxon>
        <taxon>Lophotrochozoa</taxon>
        <taxon>Mesozoa</taxon>
        <taxon>Orthonectida</taxon>
        <taxon>Rhopaluridae</taxon>
        <taxon>Intoshia</taxon>
    </lineage>
</organism>
<comment type="caution">
    <text evidence="1">The sequence shown here is derived from an EMBL/GenBank/DDBJ whole genome shotgun (WGS) entry which is preliminary data.</text>
</comment>
<evidence type="ECO:0000313" key="2">
    <source>
        <dbReference type="Proteomes" id="UP000078046"/>
    </source>
</evidence>
<name>A0A177BCZ2_9BILA</name>
<reference evidence="1 2" key="1">
    <citation type="submission" date="2016-04" db="EMBL/GenBank/DDBJ databases">
        <title>The genome of Intoshia linei affirms orthonectids as highly simplified spiralians.</title>
        <authorList>
            <person name="Mikhailov K.V."/>
            <person name="Slusarev G.S."/>
            <person name="Nikitin M.A."/>
            <person name="Logacheva M.D."/>
            <person name="Penin A."/>
            <person name="Aleoshin V."/>
            <person name="Panchin Y.V."/>
        </authorList>
    </citation>
    <scope>NUCLEOTIDE SEQUENCE [LARGE SCALE GENOMIC DNA]</scope>
    <source>
        <strain evidence="1">Intl2013</strain>
        <tissue evidence="1">Whole animal</tissue>
    </source>
</reference>
<accession>A0A177BCZ2</accession>
<keyword evidence="2" id="KW-1185">Reference proteome</keyword>